<dbReference type="SUPFAM" id="SSF53474">
    <property type="entry name" value="alpha/beta-Hydrolases"/>
    <property type="match status" value="1"/>
</dbReference>
<dbReference type="Proteomes" id="UP000251402">
    <property type="component" value="Chromosome"/>
</dbReference>
<evidence type="ECO:0000259" key="3">
    <source>
        <dbReference type="Pfam" id="PF00930"/>
    </source>
</evidence>
<proteinExistence type="predicted"/>
<dbReference type="InterPro" id="IPR029058">
    <property type="entry name" value="AB_hydrolase_fold"/>
</dbReference>
<dbReference type="GO" id="GO:0006508">
    <property type="term" value="P:proteolysis"/>
    <property type="evidence" value="ECO:0007669"/>
    <property type="project" value="InterPro"/>
</dbReference>
<dbReference type="InterPro" id="IPR050278">
    <property type="entry name" value="Serine_Prot_S9B/DPPIV"/>
</dbReference>
<dbReference type="KEGG" id="mrub:DEO27_028650"/>
<dbReference type="Gene3D" id="2.140.10.30">
    <property type="entry name" value="Dipeptidylpeptidase IV, N-terminal domain"/>
    <property type="match status" value="2"/>
</dbReference>
<evidence type="ECO:0000259" key="2">
    <source>
        <dbReference type="Pfam" id="PF00326"/>
    </source>
</evidence>
<dbReference type="InterPro" id="IPR001375">
    <property type="entry name" value="Peptidase_S9_cat"/>
</dbReference>
<feature type="domain" description="Peptidase S9 prolyl oligopeptidase catalytic" evidence="2">
    <location>
        <begin position="590"/>
        <end position="785"/>
    </location>
</feature>
<evidence type="ECO:0000313" key="5">
    <source>
        <dbReference type="Proteomes" id="UP000251402"/>
    </source>
</evidence>
<protein>
    <submittedName>
        <fullName evidence="4">S9 family peptidase</fullName>
    </submittedName>
</protein>
<feature type="chain" id="PRO_5022815996" evidence="1">
    <location>
        <begin position="19"/>
        <end position="786"/>
    </location>
</feature>
<dbReference type="RefSeq" id="WP_112570854.1">
    <property type="nucleotide sequence ID" value="NZ_CP043450.1"/>
</dbReference>
<accession>A0A5C1I908</accession>
<dbReference type="OrthoDB" id="9777457at2"/>
<name>A0A5C1I908_9SPHI</name>
<dbReference type="GO" id="GO:0008239">
    <property type="term" value="F:dipeptidyl-peptidase activity"/>
    <property type="evidence" value="ECO:0007669"/>
    <property type="project" value="TreeGrafter"/>
</dbReference>
<dbReference type="EMBL" id="CP043450">
    <property type="protein sequence ID" value="QEM13820.1"/>
    <property type="molecule type" value="Genomic_DNA"/>
</dbReference>
<dbReference type="AlphaFoldDB" id="A0A5C1I908"/>
<feature type="domain" description="Dipeptidylpeptidase IV N-terminal" evidence="3">
    <location>
        <begin position="231"/>
        <end position="500"/>
    </location>
</feature>
<organism evidence="4 5">
    <name type="scientific">Mucilaginibacter rubeus</name>
    <dbReference type="NCBI Taxonomy" id="2027860"/>
    <lineage>
        <taxon>Bacteria</taxon>
        <taxon>Pseudomonadati</taxon>
        <taxon>Bacteroidota</taxon>
        <taxon>Sphingobacteriia</taxon>
        <taxon>Sphingobacteriales</taxon>
        <taxon>Sphingobacteriaceae</taxon>
        <taxon>Mucilaginibacter</taxon>
    </lineage>
</organism>
<dbReference type="Pfam" id="PF00326">
    <property type="entry name" value="Peptidase_S9"/>
    <property type="match status" value="1"/>
</dbReference>
<evidence type="ECO:0000256" key="1">
    <source>
        <dbReference type="SAM" id="SignalP"/>
    </source>
</evidence>
<dbReference type="Gene3D" id="3.40.50.1820">
    <property type="entry name" value="alpha/beta hydrolase"/>
    <property type="match status" value="1"/>
</dbReference>
<dbReference type="PANTHER" id="PTHR11731">
    <property type="entry name" value="PROTEASE FAMILY S9B,C DIPEPTIDYL-PEPTIDASE IV-RELATED"/>
    <property type="match status" value="1"/>
</dbReference>
<feature type="domain" description="Dipeptidylpeptidase IV N-terminal" evidence="3">
    <location>
        <begin position="104"/>
        <end position="164"/>
    </location>
</feature>
<keyword evidence="5" id="KW-1185">Reference proteome</keyword>
<dbReference type="GO" id="GO:0008236">
    <property type="term" value="F:serine-type peptidase activity"/>
    <property type="evidence" value="ECO:0007669"/>
    <property type="project" value="InterPro"/>
</dbReference>
<gene>
    <name evidence="4" type="ORF">DEO27_028650</name>
</gene>
<keyword evidence="1" id="KW-0732">Signal</keyword>
<feature type="signal peptide" evidence="1">
    <location>
        <begin position="1"/>
        <end position="18"/>
    </location>
</feature>
<dbReference type="SUPFAM" id="SSF82171">
    <property type="entry name" value="DPP6 N-terminal domain-like"/>
    <property type="match status" value="1"/>
</dbReference>
<sequence>MKKLLSLLFLIPATGAFAQKLDTLTIEKIMRDPKWIGVSPSNIRWSNDSKKIYFKWDDDASGDTRLYSVIPGDNRVQKVSIAEQRELASGNGEWNKKHNQKVFSKNGDLFLYDVRSNKTVRLTNTVGQEDSPVFSGDETKIIYKEDNNLFSLNLNGGGLVQLTNFVRAASDKKSKDKPNEQEQWLKKQQLELFDIIKKEAKDDKKDSTETALLKPDKLKEIAFGDKRLGAVQISPDSRFITYRLTKRADGVQNAIVPNYVTASGFTEDIPNRSKVGRPSSTSETFIYDKRREAVYPVITSDIPGIKDLPDYLKDYPEELKARQKEDADRRVNIDGVLWNQSGSNAVVIISAQDNKDCWIMRLDPVSGRLSLLDRQRDEAWIGGPGIDDPGNAGFIDDNHFYYQSEASGYSHIYVVDVTNGAKKQLTSGKWEVQTLQLSQDKKTFYFTANIDHPGITHFYSIPVSGGTPVKITGIKGGNEVTLSPDEKWLAIRYSYSNRPWELYIQANKPGAKAVKITNSVSAEYLSYPWRDPEIISFKNRYGTDVYARLYQPKKANPAKPAVVFVHGAGYLQNVTYSWSYYFREYMFNNMLADNGYTVLDIDYTASSGYGRDFRTGIYRHMGGKDLTDQVDGVKLLVEKYGVNPKHVGLYGGSYGGFITLMGMFTEPDIFAAGGAIRSVTDWAHYNHEYTSNILNEPFTDEQAYRKSSPIYFANGLKGNLLVLHGMIDQNVNYQDIIRLIQKLIELHKENWELASYPVEDHGFEQPSSWADEYKRIYKLFEGTLKK</sequence>
<dbReference type="Pfam" id="PF00930">
    <property type="entry name" value="DPPIV_N"/>
    <property type="match status" value="2"/>
</dbReference>
<evidence type="ECO:0000313" key="4">
    <source>
        <dbReference type="EMBL" id="QEM13820.1"/>
    </source>
</evidence>
<dbReference type="PANTHER" id="PTHR11731:SF193">
    <property type="entry name" value="DIPEPTIDYL PEPTIDASE 9"/>
    <property type="match status" value="1"/>
</dbReference>
<dbReference type="InterPro" id="IPR002469">
    <property type="entry name" value="Peptidase_S9B_N"/>
</dbReference>
<reference evidence="4" key="1">
    <citation type="submission" date="2019-08" db="EMBL/GenBank/DDBJ databases">
        <title>Comparative genome analysis confer to the adaptation heavy metal polluted environment.</title>
        <authorList>
            <person name="Li Y."/>
        </authorList>
    </citation>
    <scope>NUCLEOTIDE SEQUENCE [LARGE SCALE GENOMIC DNA]</scope>
    <source>
        <strain evidence="4">P1</strain>
    </source>
</reference>